<dbReference type="EC" id="3.6.4.12" evidence="12"/>
<dbReference type="Gene3D" id="3.40.50.300">
    <property type="entry name" value="P-loop containing nucleotide triphosphate hydrolases"/>
    <property type="match status" value="1"/>
</dbReference>
<dbReference type="InterPro" id="IPR027925">
    <property type="entry name" value="MCM_N"/>
</dbReference>
<accession>A0A2P6NWW1</accession>
<evidence type="ECO:0000256" key="6">
    <source>
        <dbReference type="ARBA" id="ARBA00022806"/>
    </source>
</evidence>
<feature type="domain" description="MCM C-terminal AAA(+) ATPase" evidence="13">
    <location>
        <begin position="316"/>
        <end position="522"/>
    </location>
</feature>
<keyword evidence="7 11" id="KW-0067">ATP-binding</keyword>
<dbReference type="Gene3D" id="2.40.50.140">
    <property type="entry name" value="Nucleic acid-binding proteins"/>
    <property type="match status" value="1"/>
</dbReference>
<dbReference type="GO" id="GO:0005524">
    <property type="term" value="F:ATP binding"/>
    <property type="evidence" value="ECO:0007669"/>
    <property type="project" value="UniProtKB-UniRule"/>
</dbReference>
<dbReference type="Pfam" id="PF00493">
    <property type="entry name" value="MCM"/>
    <property type="match status" value="1"/>
</dbReference>
<dbReference type="GO" id="GO:0003688">
    <property type="term" value="F:DNA replication origin binding"/>
    <property type="evidence" value="ECO:0007669"/>
    <property type="project" value="UniProtKB-UniRule"/>
</dbReference>
<dbReference type="InterPro" id="IPR027417">
    <property type="entry name" value="P-loop_NTPase"/>
</dbReference>
<comment type="subcellular location">
    <subcellularLocation>
        <location evidence="1 12">Nucleus</location>
    </subcellularLocation>
</comment>
<comment type="similarity">
    <text evidence="2 11">Belongs to the MCM family.</text>
</comment>
<dbReference type="InterPro" id="IPR001208">
    <property type="entry name" value="MCM_dom"/>
</dbReference>
<evidence type="ECO:0000256" key="5">
    <source>
        <dbReference type="ARBA" id="ARBA00022801"/>
    </source>
</evidence>
<dbReference type="GO" id="GO:0000727">
    <property type="term" value="P:double-strand break repair via break-induced replication"/>
    <property type="evidence" value="ECO:0007669"/>
    <property type="project" value="TreeGrafter"/>
</dbReference>
<comment type="function">
    <text evidence="12">Acts as component of the MCM2-7 complex (MCM complex) which is the replicative helicase essential for 'once per cell cycle' DNA replication initiation and elongation in eukaryotic cells. The active ATPase sites in the MCM2-7 ring are formed through the interaction surfaces of two neighboring subunits such that a critical structure of a conserved arginine finger motif is provided in trans relative to the ATP-binding site of the Walker A box of the adjacent subunit. The six ATPase active sites, however, are likely to contribute differentially to the complex helicase activity.</text>
</comment>
<dbReference type="InterPro" id="IPR018525">
    <property type="entry name" value="MCM_CS"/>
</dbReference>
<evidence type="ECO:0000256" key="2">
    <source>
        <dbReference type="ARBA" id="ARBA00008010"/>
    </source>
</evidence>
<dbReference type="FunFam" id="3.40.50.300:FF:000929">
    <property type="entry name" value="DNA helicase"/>
    <property type="match status" value="1"/>
</dbReference>
<dbReference type="PRINTS" id="PR01661">
    <property type="entry name" value="MCMPROTEIN5"/>
</dbReference>
<reference evidence="14 15" key="1">
    <citation type="journal article" date="2018" name="Genome Biol. Evol.">
        <title>Multiple Roots of Fruiting Body Formation in Amoebozoa.</title>
        <authorList>
            <person name="Hillmann F."/>
            <person name="Forbes G."/>
            <person name="Novohradska S."/>
            <person name="Ferling I."/>
            <person name="Riege K."/>
            <person name="Groth M."/>
            <person name="Westermann M."/>
            <person name="Marz M."/>
            <person name="Spaller T."/>
            <person name="Winckler T."/>
            <person name="Schaap P."/>
            <person name="Glockner G."/>
        </authorList>
    </citation>
    <scope>NUCLEOTIDE SEQUENCE [LARGE SCALE GENOMIC DNA]</scope>
    <source>
        <strain evidence="14 15">Jena</strain>
    </source>
</reference>
<dbReference type="Pfam" id="PF17207">
    <property type="entry name" value="MCM_OB"/>
    <property type="match status" value="1"/>
</dbReference>
<protein>
    <recommendedName>
        <fullName evidence="12">DNA replication licensing factor MCM5</fullName>
        <ecNumber evidence="12">3.6.4.12</ecNumber>
    </recommendedName>
</protein>
<evidence type="ECO:0000313" key="14">
    <source>
        <dbReference type="EMBL" id="PRP88455.1"/>
    </source>
</evidence>
<dbReference type="PROSITE" id="PS50051">
    <property type="entry name" value="MCM_2"/>
    <property type="match status" value="1"/>
</dbReference>
<evidence type="ECO:0000256" key="9">
    <source>
        <dbReference type="ARBA" id="ARBA00023242"/>
    </source>
</evidence>
<keyword evidence="8 11" id="KW-0238">DNA-binding</keyword>
<dbReference type="PANTHER" id="PTHR11630">
    <property type="entry name" value="DNA REPLICATION LICENSING FACTOR MCM FAMILY MEMBER"/>
    <property type="match status" value="1"/>
</dbReference>
<keyword evidence="15" id="KW-1185">Reference proteome</keyword>
<gene>
    <name evidence="14" type="ORF">PROFUN_03172</name>
</gene>
<dbReference type="GO" id="GO:0042555">
    <property type="term" value="C:MCM complex"/>
    <property type="evidence" value="ECO:0007669"/>
    <property type="project" value="UniProtKB-UniRule"/>
</dbReference>
<evidence type="ECO:0000256" key="1">
    <source>
        <dbReference type="ARBA" id="ARBA00004123"/>
    </source>
</evidence>
<evidence type="ECO:0000256" key="8">
    <source>
        <dbReference type="ARBA" id="ARBA00023125"/>
    </source>
</evidence>
<dbReference type="Pfam" id="PF17855">
    <property type="entry name" value="MCM_lid"/>
    <property type="match status" value="1"/>
</dbReference>
<dbReference type="Proteomes" id="UP000241769">
    <property type="component" value="Unassembled WGS sequence"/>
</dbReference>
<dbReference type="CDD" id="cd17756">
    <property type="entry name" value="MCM5"/>
    <property type="match status" value="1"/>
</dbReference>
<evidence type="ECO:0000259" key="13">
    <source>
        <dbReference type="PROSITE" id="PS50051"/>
    </source>
</evidence>
<comment type="catalytic activity">
    <reaction evidence="12">
        <text>ATP + H2O = ADP + phosphate + H(+)</text>
        <dbReference type="Rhea" id="RHEA:13065"/>
        <dbReference type="ChEBI" id="CHEBI:15377"/>
        <dbReference type="ChEBI" id="CHEBI:15378"/>
        <dbReference type="ChEBI" id="CHEBI:30616"/>
        <dbReference type="ChEBI" id="CHEBI:43474"/>
        <dbReference type="ChEBI" id="CHEBI:456216"/>
        <dbReference type="EC" id="3.6.4.12"/>
    </reaction>
</comment>
<dbReference type="InterPro" id="IPR041562">
    <property type="entry name" value="MCM_lid"/>
</dbReference>
<dbReference type="InterPro" id="IPR012340">
    <property type="entry name" value="NA-bd_OB-fold"/>
</dbReference>
<dbReference type="OrthoDB" id="10036721at2759"/>
<dbReference type="GO" id="GO:0017116">
    <property type="term" value="F:single-stranded DNA helicase activity"/>
    <property type="evidence" value="ECO:0007669"/>
    <property type="project" value="TreeGrafter"/>
</dbReference>
<dbReference type="GO" id="GO:0043138">
    <property type="term" value="F:3'-5' DNA helicase activity"/>
    <property type="evidence" value="ECO:0007669"/>
    <property type="project" value="TreeGrafter"/>
</dbReference>
<dbReference type="Pfam" id="PF21933">
    <property type="entry name" value="MCM5_C"/>
    <property type="match status" value="1"/>
</dbReference>
<dbReference type="PROSITE" id="PS00847">
    <property type="entry name" value="MCM_1"/>
    <property type="match status" value="1"/>
</dbReference>
<dbReference type="InterPro" id="IPR008048">
    <property type="entry name" value="MCM5"/>
</dbReference>
<comment type="caution">
    <text evidence="14">The sequence shown here is derived from an EMBL/GenBank/DDBJ whole genome shotgun (WGS) entry which is preliminary data.</text>
</comment>
<dbReference type="EMBL" id="MDYQ01000010">
    <property type="protein sequence ID" value="PRP88455.1"/>
    <property type="molecule type" value="Genomic_DNA"/>
</dbReference>
<evidence type="ECO:0000313" key="15">
    <source>
        <dbReference type="Proteomes" id="UP000241769"/>
    </source>
</evidence>
<dbReference type="InterPro" id="IPR054125">
    <property type="entry name" value="MCM5_C"/>
</dbReference>
<proteinExistence type="inferred from homology"/>
<dbReference type="GO" id="GO:0016887">
    <property type="term" value="F:ATP hydrolysis activity"/>
    <property type="evidence" value="ECO:0007669"/>
    <property type="project" value="RHEA"/>
</dbReference>
<keyword evidence="6 12" id="KW-0347">Helicase</keyword>
<dbReference type="InterPro" id="IPR033762">
    <property type="entry name" value="MCM_OB"/>
</dbReference>
<dbReference type="GO" id="GO:0005634">
    <property type="term" value="C:nucleus"/>
    <property type="evidence" value="ECO:0007669"/>
    <property type="project" value="UniProtKB-SubCell"/>
</dbReference>
<dbReference type="SUPFAM" id="SSF52540">
    <property type="entry name" value="P-loop containing nucleoside triphosphate hydrolases"/>
    <property type="match status" value="1"/>
</dbReference>
<dbReference type="AlphaFoldDB" id="A0A2P6NWW1"/>
<organism evidence="14 15">
    <name type="scientific">Planoprotostelium fungivorum</name>
    <dbReference type="NCBI Taxonomy" id="1890364"/>
    <lineage>
        <taxon>Eukaryota</taxon>
        <taxon>Amoebozoa</taxon>
        <taxon>Evosea</taxon>
        <taxon>Variosea</taxon>
        <taxon>Cavosteliida</taxon>
        <taxon>Cavosteliaceae</taxon>
        <taxon>Planoprotostelium</taxon>
    </lineage>
</organism>
<dbReference type="PRINTS" id="PR01657">
    <property type="entry name" value="MCMFAMILY"/>
</dbReference>
<evidence type="ECO:0000256" key="11">
    <source>
        <dbReference type="RuleBase" id="RU004070"/>
    </source>
</evidence>
<keyword evidence="9 12" id="KW-0539">Nucleus</keyword>
<dbReference type="InterPro" id="IPR031327">
    <property type="entry name" value="MCM"/>
</dbReference>
<keyword evidence="5 12" id="KW-0378">Hydrolase</keyword>
<dbReference type="GO" id="GO:0003697">
    <property type="term" value="F:single-stranded DNA binding"/>
    <property type="evidence" value="ECO:0007669"/>
    <property type="project" value="TreeGrafter"/>
</dbReference>
<evidence type="ECO:0000256" key="7">
    <source>
        <dbReference type="ARBA" id="ARBA00022840"/>
    </source>
</evidence>
<dbReference type="SUPFAM" id="SSF50249">
    <property type="entry name" value="Nucleic acid-binding proteins"/>
    <property type="match status" value="1"/>
</dbReference>
<dbReference type="SMART" id="SM00350">
    <property type="entry name" value="MCM"/>
    <property type="match status" value="1"/>
</dbReference>
<name>A0A2P6NWW1_9EUKA</name>
<evidence type="ECO:0000256" key="3">
    <source>
        <dbReference type="ARBA" id="ARBA00022705"/>
    </source>
</evidence>
<dbReference type="Pfam" id="PF14551">
    <property type="entry name" value="MCM_N"/>
    <property type="match status" value="1"/>
</dbReference>
<keyword evidence="10 12" id="KW-0131">Cell cycle</keyword>
<keyword evidence="4 11" id="KW-0547">Nucleotide-binding</keyword>
<evidence type="ECO:0000256" key="4">
    <source>
        <dbReference type="ARBA" id="ARBA00022741"/>
    </source>
</evidence>
<dbReference type="InParanoid" id="A0A2P6NWW1"/>
<evidence type="ECO:0000256" key="10">
    <source>
        <dbReference type="ARBA" id="ARBA00023306"/>
    </source>
</evidence>
<dbReference type="PANTHER" id="PTHR11630:SF42">
    <property type="entry name" value="DNA REPLICATION LICENSING FACTOR MCM5"/>
    <property type="match status" value="1"/>
</dbReference>
<sequence length="716" mass="79067">MSLDEGQIYAGVGGGAHYNADSNVSIESRFREFLRSYREGAAFIYRDRLRQNINQGYEWLNVNLQHLSAFDEGLSEDLRQKPAELLPLFSSAARDVAISGRKLDATSSNEDIGEIQIVLESNQNVIPIRGLMSNHISKLVAVSGIIVAASRKQARGTRLTIMCRGCLARKTIESKGYGSALPRTCDGAPSESVESAGGGGRCPLDPFEIVTDLSSFIDHQTLKLQEDPETIPTGEMPRQMMLSVERSLVEKAVPGTRVTALGIYTIMATHNKRTSNIQLPYMKVIGLTIEGTGRINKSFKPEEEEEFNRLSKTPDLYSLLAAAIAPAIFGHHEIKKAMLCQLFSGSRKRLPDGMRLRGDINVLLLGDPGTAKSQMLKFIEKVAPVGVYTSGKGSSAAGLTASVVKDKSSREFYLEGGAMVLADGGIVCIDEFDKMRQQDRVAIHEAMEQQTISIAKAGITTILNSRTSVLAAANPVFGRYDEMKSADENIDFQSTILSRFDLIFLVKDHMNEEADLKIANHVIRLHSQGTTQKQDSEVPLSLLKRYVSYCRSKISPRLSEPAAEVLQNHYVSIRSAVRNKANETGQNPAIPITVRQLEAIVRISESLARMTLTPMATEHHVNEAIRLFNLSTFEAATTGSIVSETMSPALLSEVNNAETLLKRRLPIGSRISEKNAVEDFVRQGVSEFAIRKAIQIMIQRSELEHRNQRKVLYRKC</sequence>
<dbReference type="STRING" id="1890364.A0A2P6NWW1"/>
<comment type="subunit">
    <text evidence="12">Component of the MCM2-7 complex.</text>
</comment>
<dbReference type="FunCoup" id="A0A2P6NWW1">
    <property type="interactions" value="753"/>
</dbReference>
<dbReference type="Gene3D" id="3.30.1640.10">
    <property type="entry name" value="mini-chromosome maintenance (MCM) complex, chain A, domain 1"/>
    <property type="match status" value="1"/>
</dbReference>
<dbReference type="GO" id="GO:0006270">
    <property type="term" value="P:DNA replication initiation"/>
    <property type="evidence" value="ECO:0007669"/>
    <property type="project" value="UniProtKB-UniRule"/>
</dbReference>
<keyword evidence="3 12" id="KW-0235">DNA replication</keyword>
<evidence type="ECO:0000256" key="12">
    <source>
        <dbReference type="RuleBase" id="RU368063"/>
    </source>
</evidence>
<dbReference type="Gene3D" id="2.20.28.10">
    <property type="match status" value="1"/>
</dbReference>